<protein>
    <submittedName>
        <fullName evidence="7">Calcium/sodium antiporter</fullName>
    </submittedName>
</protein>
<evidence type="ECO:0000313" key="8">
    <source>
        <dbReference type="Proteomes" id="UP001209229"/>
    </source>
</evidence>
<dbReference type="InterPro" id="IPR044880">
    <property type="entry name" value="NCX_ion-bd_dom_sf"/>
</dbReference>
<dbReference type="Pfam" id="PF01699">
    <property type="entry name" value="Na_Ca_ex"/>
    <property type="match status" value="2"/>
</dbReference>
<reference evidence="7" key="1">
    <citation type="submission" date="2022-10" db="EMBL/GenBank/DDBJ databases">
        <authorList>
            <person name="Yu W.X."/>
        </authorList>
    </citation>
    <scope>NUCLEOTIDE SEQUENCE</scope>
    <source>
        <strain evidence="7">AAT</strain>
    </source>
</reference>
<gene>
    <name evidence="7" type="ORF">OM075_15260</name>
</gene>
<accession>A0AAE3SH03</accession>
<keyword evidence="4 5" id="KW-0472">Membrane</keyword>
<keyword evidence="3 5" id="KW-1133">Transmembrane helix</keyword>
<feature type="transmembrane region" description="Helical" evidence="5">
    <location>
        <begin position="72"/>
        <end position="92"/>
    </location>
</feature>
<evidence type="ECO:0000256" key="2">
    <source>
        <dbReference type="ARBA" id="ARBA00022692"/>
    </source>
</evidence>
<evidence type="ECO:0000256" key="1">
    <source>
        <dbReference type="ARBA" id="ARBA00004141"/>
    </source>
</evidence>
<dbReference type="GO" id="GO:0005886">
    <property type="term" value="C:plasma membrane"/>
    <property type="evidence" value="ECO:0007669"/>
    <property type="project" value="TreeGrafter"/>
</dbReference>
<evidence type="ECO:0000256" key="4">
    <source>
        <dbReference type="ARBA" id="ARBA00023136"/>
    </source>
</evidence>
<feature type="transmembrane region" description="Helical" evidence="5">
    <location>
        <begin position="262"/>
        <end position="282"/>
    </location>
</feature>
<dbReference type="RefSeq" id="WP_301191397.1">
    <property type="nucleotide sequence ID" value="NZ_JAPDPJ010000037.1"/>
</dbReference>
<feature type="transmembrane region" description="Helical" evidence="5">
    <location>
        <begin position="163"/>
        <end position="181"/>
    </location>
</feature>
<dbReference type="EMBL" id="JAPDPJ010000037">
    <property type="protein sequence ID" value="MCW3787833.1"/>
    <property type="molecule type" value="Genomic_DNA"/>
</dbReference>
<name>A0AAE3SH03_9BACT</name>
<dbReference type="Gene3D" id="6.10.280.80">
    <property type="entry name" value="NCX, peripheral helical region"/>
    <property type="match status" value="1"/>
</dbReference>
<evidence type="ECO:0000313" key="7">
    <source>
        <dbReference type="EMBL" id="MCW3787833.1"/>
    </source>
</evidence>
<evidence type="ECO:0000256" key="5">
    <source>
        <dbReference type="SAM" id="Phobius"/>
    </source>
</evidence>
<keyword evidence="2 5" id="KW-0812">Transmembrane</keyword>
<proteinExistence type="predicted"/>
<dbReference type="Gene3D" id="1.20.1420.30">
    <property type="entry name" value="NCX, central ion-binding region"/>
    <property type="match status" value="1"/>
</dbReference>
<dbReference type="AlphaFoldDB" id="A0AAE3SH03"/>
<feature type="transmembrane region" description="Helical" evidence="5">
    <location>
        <begin position="294"/>
        <end position="310"/>
    </location>
</feature>
<evidence type="ECO:0000256" key="3">
    <source>
        <dbReference type="ARBA" id="ARBA00022989"/>
    </source>
</evidence>
<dbReference type="Proteomes" id="UP001209229">
    <property type="component" value="Unassembled WGS sequence"/>
</dbReference>
<dbReference type="PANTHER" id="PTHR10846">
    <property type="entry name" value="SODIUM/POTASSIUM/CALCIUM EXCHANGER"/>
    <property type="match status" value="1"/>
</dbReference>
<dbReference type="GO" id="GO:0005262">
    <property type="term" value="F:calcium channel activity"/>
    <property type="evidence" value="ECO:0007669"/>
    <property type="project" value="TreeGrafter"/>
</dbReference>
<dbReference type="GO" id="GO:0006874">
    <property type="term" value="P:intracellular calcium ion homeostasis"/>
    <property type="evidence" value="ECO:0007669"/>
    <property type="project" value="TreeGrafter"/>
</dbReference>
<feature type="domain" description="Sodium/calcium exchanger membrane region" evidence="6">
    <location>
        <begin position="166"/>
        <end position="309"/>
    </location>
</feature>
<organism evidence="7 8">
    <name type="scientific">Plebeiibacterium sediminum</name>
    <dbReference type="NCBI Taxonomy" id="2992112"/>
    <lineage>
        <taxon>Bacteria</taxon>
        <taxon>Pseudomonadati</taxon>
        <taxon>Bacteroidota</taxon>
        <taxon>Bacteroidia</taxon>
        <taxon>Marinilabiliales</taxon>
        <taxon>Marinilabiliaceae</taxon>
        <taxon>Plebeiibacterium</taxon>
    </lineage>
</organism>
<dbReference type="InterPro" id="IPR004837">
    <property type="entry name" value="NaCa_Exmemb"/>
</dbReference>
<feature type="transmembrane region" description="Helical" evidence="5">
    <location>
        <begin position="122"/>
        <end position="143"/>
    </location>
</feature>
<keyword evidence="8" id="KW-1185">Reference proteome</keyword>
<feature type="transmembrane region" description="Helical" evidence="5">
    <location>
        <begin position="236"/>
        <end position="256"/>
    </location>
</feature>
<dbReference type="InterPro" id="IPR004481">
    <property type="entry name" value="K/Na/Ca-exchanger"/>
</dbReference>
<dbReference type="GO" id="GO:0008273">
    <property type="term" value="F:calcium, potassium:sodium antiporter activity"/>
    <property type="evidence" value="ECO:0007669"/>
    <property type="project" value="TreeGrafter"/>
</dbReference>
<dbReference type="NCBIfam" id="TIGR00367">
    <property type="entry name" value="calcium/sodium antiporter"/>
    <property type="match status" value="1"/>
</dbReference>
<sequence length="311" mass="33450">MGFLMLIAGFILLFFSGDWLVKSSVQLARYLKVSTLVVGITVVAFGTSAPELIVSLNAVFDGVPDISVGNVVGSNIANIALVLGTVSVILPIKVRKKSVLFDWSVMMGASLLFYILSLNYQLQFIEGLIFICLLIFYLGFSVINSRKQMGRTGEVVEAPSMKLYKALGLLVIAAAGLYYGSELLVKGAIDIATGFNISERVIGISVVAFGTSVPELATSVIAAIKKETDISIGNIIGSNIFNLLGILGITSSLKTINISQDLISVDMLWMMAISVLLLLAILPIKKGHITRFKGAILVAVYLLYMILLFTK</sequence>
<feature type="transmembrane region" description="Helical" evidence="5">
    <location>
        <begin position="201"/>
        <end position="224"/>
    </location>
</feature>
<comment type="caution">
    <text evidence="7">The sequence shown here is derived from an EMBL/GenBank/DDBJ whole genome shotgun (WGS) entry which is preliminary data.</text>
</comment>
<evidence type="ECO:0000259" key="6">
    <source>
        <dbReference type="Pfam" id="PF01699"/>
    </source>
</evidence>
<comment type="subcellular location">
    <subcellularLocation>
        <location evidence="1">Membrane</location>
        <topology evidence="1">Multi-pass membrane protein</topology>
    </subcellularLocation>
</comment>
<feature type="domain" description="Sodium/calcium exchanger membrane region" evidence="6">
    <location>
        <begin position="2"/>
        <end position="142"/>
    </location>
</feature>
<feature type="transmembrane region" description="Helical" evidence="5">
    <location>
        <begin position="99"/>
        <end position="116"/>
    </location>
</feature>
<dbReference type="PANTHER" id="PTHR10846:SF8">
    <property type="entry name" value="INNER MEMBRANE PROTEIN YRBG"/>
    <property type="match status" value="1"/>
</dbReference>